<name>A0A5R8KAL0_9BACT</name>
<dbReference type="RefSeq" id="WP_138087760.1">
    <property type="nucleotide sequence ID" value="NZ_VAUV01000014.1"/>
</dbReference>
<dbReference type="OrthoDB" id="174589at2"/>
<evidence type="ECO:0000256" key="2">
    <source>
        <dbReference type="SAM" id="SignalP"/>
    </source>
</evidence>
<keyword evidence="4" id="KW-1185">Reference proteome</keyword>
<evidence type="ECO:0000313" key="4">
    <source>
        <dbReference type="Proteomes" id="UP000306196"/>
    </source>
</evidence>
<comment type="caution">
    <text evidence="3">The sequence shown here is derived from an EMBL/GenBank/DDBJ whole genome shotgun (WGS) entry which is preliminary data.</text>
</comment>
<dbReference type="InterPro" id="IPR011050">
    <property type="entry name" value="Pectin_lyase_fold/virulence"/>
</dbReference>
<organism evidence="3 4">
    <name type="scientific">Phragmitibacter flavus</name>
    <dbReference type="NCBI Taxonomy" id="2576071"/>
    <lineage>
        <taxon>Bacteria</taxon>
        <taxon>Pseudomonadati</taxon>
        <taxon>Verrucomicrobiota</taxon>
        <taxon>Verrucomicrobiia</taxon>
        <taxon>Verrucomicrobiales</taxon>
        <taxon>Verrucomicrobiaceae</taxon>
        <taxon>Phragmitibacter</taxon>
    </lineage>
</organism>
<dbReference type="Pfam" id="PF12951">
    <property type="entry name" value="PATR"/>
    <property type="match status" value="3"/>
</dbReference>
<accession>A0A5R8KAL0</accession>
<dbReference type="SUPFAM" id="SSF51126">
    <property type="entry name" value="Pectin lyase-like"/>
    <property type="match status" value="2"/>
</dbReference>
<dbReference type="InterPro" id="IPR013424">
    <property type="entry name" value="Ice-binding_C"/>
</dbReference>
<reference evidence="3 4" key="1">
    <citation type="submission" date="2019-05" db="EMBL/GenBank/DDBJ databases">
        <title>Verrucobacter flavum gen. nov., sp. nov. a new member of the family Verrucomicrobiaceae.</title>
        <authorList>
            <person name="Szuroczki S."/>
            <person name="Abbaszade G."/>
            <person name="Szabo A."/>
            <person name="Felfoldi T."/>
            <person name="Schumann P."/>
            <person name="Boka K."/>
            <person name="Keki Z."/>
            <person name="Toumi M."/>
            <person name="Toth E."/>
        </authorList>
    </citation>
    <scope>NUCLEOTIDE SEQUENCE [LARGE SCALE GENOMIC DNA]</scope>
    <source>
        <strain evidence="3 4">MG-N-17</strain>
    </source>
</reference>
<feature type="chain" id="PRO_5024393689" evidence="2">
    <location>
        <begin position="28"/>
        <end position="1162"/>
    </location>
</feature>
<feature type="signal peptide" evidence="2">
    <location>
        <begin position="1"/>
        <end position="27"/>
    </location>
</feature>
<evidence type="ECO:0000313" key="3">
    <source>
        <dbReference type="EMBL" id="TLD69343.1"/>
    </source>
</evidence>
<gene>
    <name evidence="3" type="ORF">FEM03_18415</name>
</gene>
<sequence length="1162" mass="117117">MNFKTVPTRFFVTLSVLATLPSLPAIPYTYDTDGVGAGVITEGSGTGWNLTDAFWNNADTLSVWSNLSTDTAIFGGGAAGTAGTVTVATGIITNGITFNTPNAGSYTLTGGTISLQGATPTITANATAVTNSSLLGSGGMTKSGAANLTLGGSAANTLTGTTFITAGTLTLAKNTSVTALNDDVNISTGGTLAWNTTNHQIVDSADITVSGGLINFNNRSETFASYTQTSGGLTGGNGGAVTVDGAFSISGGNQFVVNSAGQLTVNSMSLTGGNGLLVGGNNTSVVTTVNIGTGGLTLGGRIIQLNQGTAVNAKGALLNLNGTLTSTGSSFIQSDTPASPTFTPIVNLGADRTIDVTNVGDILTFDGRLDITGTGTTLKTGAGTLNLSVTPDTNSINFTTLQIAAGIVSLGDHGQLADTTAITNTGGQFTGNGRTETIASYTQSGATNGITSGLNGNLTITGTTALSGTGTGLVVSSGSTFTTNTLDTSGFSTSPAVLVGQNSTTAVTRLNIGSGGLIMNGQNITLNRATTAGTFGNEILLNGNVTTSGINSIAFNTDGTLVDNAIGQLNLGNATRTWNITGAVTDVTTLSLPVVGLGGLTKTGTGTLRLGGVNANTYSGDTNANEGKISLAKSNNVNAIAGDLFINNGGAVEWITNEQIDDQSDITLSTGGFMNLAGRNETFQNFTKTGGTIQSTGGFINITGLMAISGGGSNSSTVIETGFRYIINSSGVTTAHTSTFFGAGNDGLYLGGNSATRITRFIAGNGGITLEGKNVRLDRANAIANQGSEFVLQGTLTASGNTNFIIGSSLLGISNFNLNGAERTLNITSGTTTINLNIVSNNLEEKVADITATATPGGVQKTGTGTLALNNTNTYTGKTTVEQGTLRLGTASYGTAPDIVNTSGSIDDSIWLDVHTAATFHNNTGGTYLYDGTISGTGSFTGNFTLGDNVGSVQSTGILRAGGSSNSNILASAGDQIGTITFANNLELGAPTLPATSTLRAELQIISATGNASSSFTGNLTTWAAAIATNHITLVTGTPGNHDHLQVDGTLTLNAGGTIAVTDSLGTYVPQFGDVFNLLDFGGTLVNNGFNVGTNFRTGGDGGGDLILPDISAYAGLYWDVSEFTNTGIVVVSGTAVPEPTRALLLLFGFSLALNRQRRCRS</sequence>
<dbReference type="InterPro" id="IPR013425">
    <property type="entry name" value="Autotrns_rpt"/>
</dbReference>
<evidence type="ECO:0000256" key="1">
    <source>
        <dbReference type="ARBA" id="ARBA00022729"/>
    </source>
</evidence>
<dbReference type="Proteomes" id="UP000306196">
    <property type="component" value="Unassembled WGS sequence"/>
</dbReference>
<protein>
    <submittedName>
        <fullName evidence="3">PEP-CTERM sorting domain-containing protein</fullName>
    </submittedName>
</protein>
<dbReference type="AlphaFoldDB" id="A0A5R8KAL0"/>
<dbReference type="EMBL" id="VAUV01000014">
    <property type="protein sequence ID" value="TLD69343.1"/>
    <property type="molecule type" value="Genomic_DNA"/>
</dbReference>
<keyword evidence="1 2" id="KW-0732">Signal</keyword>
<dbReference type="NCBIfam" id="TIGR02595">
    <property type="entry name" value="PEP_CTERM"/>
    <property type="match status" value="1"/>
</dbReference>
<proteinExistence type="predicted"/>
<dbReference type="NCBIfam" id="TIGR02601">
    <property type="entry name" value="autotrns_rpt"/>
    <property type="match status" value="3"/>
</dbReference>